<accession>N1PII6</accession>
<name>N1PII6_DOTSN</name>
<dbReference type="EMBL" id="KB446542">
    <property type="protein sequence ID" value="EME41944.1"/>
    <property type="molecule type" value="Genomic_DNA"/>
</dbReference>
<organism evidence="1 2">
    <name type="scientific">Dothistroma septosporum (strain NZE10 / CBS 128990)</name>
    <name type="common">Red band needle blight fungus</name>
    <name type="synonym">Mycosphaerella pini</name>
    <dbReference type="NCBI Taxonomy" id="675120"/>
    <lineage>
        <taxon>Eukaryota</taxon>
        <taxon>Fungi</taxon>
        <taxon>Dikarya</taxon>
        <taxon>Ascomycota</taxon>
        <taxon>Pezizomycotina</taxon>
        <taxon>Dothideomycetes</taxon>
        <taxon>Dothideomycetidae</taxon>
        <taxon>Mycosphaerellales</taxon>
        <taxon>Mycosphaerellaceae</taxon>
        <taxon>Dothistroma</taxon>
    </lineage>
</organism>
<sequence length="60" mass="6627">MCKYCFLGKECIDALVRRAGPKIQFRSFSESYVSSRTVARPGAIKLAAPTQAEAVTKSMR</sequence>
<evidence type="ECO:0000313" key="1">
    <source>
        <dbReference type="EMBL" id="EME41944.1"/>
    </source>
</evidence>
<gene>
    <name evidence="1" type="ORF">DOTSEDRAFT_90644</name>
</gene>
<reference evidence="2" key="1">
    <citation type="journal article" date="2012" name="PLoS Genet.">
        <title>The genomes of the fungal plant pathogens Cladosporium fulvum and Dothistroma septosporum reveal adaptation to different hosts and lifestyles but also signatures of common ancestry.</title>
        <authorList>
            <person name="de Wit P.J.G.M."/>
            <person name="van der Burgt A."/>
            <person name="Oekmen B."/>
            <person name="Stergiopoulos I."/>
            <person name="Abd-Elsalam K.A."/>
            <person name="Aerts A.L."/>
            <person name="Bahkali A.H."/>
            <person name="Beenen H.G."/>
            <person name="Chettri P."/>
            <person name="Cox M.P."/>
            <person name="Datema E."/>
            <person name="de Vries R.P."/>
            <person name="Dhillon B."/>
            <person name="Ganley A.R."/>
            <person name="Griffiths S.A."/>
            <person name="Guo Y."/>
            <person name="Hamelin R.C."/>
            <person name="Henrissat B."/>
            <person name="Kabir M.S."/>
            <person name="Jashni M.K."/>
            <person name="Kema G."/>
            <person name="Klaubauf S."/>
            <person name="Lapidus A."/>
            <person name="Levasseur A."/>
            <person name="Lindquist E."/>
            <person name="Mehrabi R."/>
            <person name="Ohm R.A."/>
            <person name="Owen T.J."/>
            <person name="Salamov A."/>
            <person name="Schwelm A."/>
            <person name="Schijlen E."/>
            <person name="Sun H."/>
            <person name="van den Burg H.A."/>
            <person name="van Ham R.C.H.J."/>
            <person name="Zhang S."/>
            <person name="Goodwin S.B."/>
            <person name="Grigoriev I.V."/>
            <person name="Collemare J."/>
            <person name="Bradshaw R.E."/>
        </authorList>
    </citation>
    <scope>NUCLEOTIDE SEQUENCE [LARGE SCALE GENOMIC DNA]</scope>
    <source>
        <strain evidence="2">NZE10 / CBS 128990</strain>
    </source>
</reference>
<reference evidence="1 2" key="2">
    <citation type="journal article" date="2012" name="PLoS Pathog.">
        <title>Diverse lifestyles and strategies of plant pathogenesis encoded in the genomes of eighteen Dothideomycetes fungi.</title>
        <authorList>
            <person name="Ohm R.A."/>
            <person name="Feau N."/>
            <person name="Henrissat B."/>
            <person name="Schoch C.L."/>
            <person name="Horwitz B.A."/>
            <person name="Barry K.W."/>
            <person name="Condon B.J."/>
            <person name="Copeland A.C."/>
            <person name="Dhillon B."/>
            <person name="Glaser F."/>
            <person name="Hesse C.N."/>
            <person name="Kosti I."/>
            <person name="LaButti K."/>
            <person name="Lindquist E.A."/>
            <person name="Lucas S."/>
            <person name="Salamov A.A."/>
            <person name="Bradshaw R.E."/>
            <person name="Ciuffetti L."/>
            <person name="Hamelin R.C."/>
            <person name="Kema G.H.J."/>
            <person name="Lawrence C."/>
            <person name="Scott J.A."/>
            <person name="Spatafora J.W."/>
            <person name="Turgeon B.G."/>
            <person name="de Wit P.J.G.M."/>
            <person name="Zhong S."/>
            <person name="Goodwin S.B."/>
            <person name="Grigoriev I.V."/>
        </authorList>
    </citation>
    <scope>NUCLEOTIDE SEQUENCE [LARGE SCALE GENOMIC DNA]</scope>
    <source>
        <strain evidence="2">NZE10 / CBS 128990</strain>
    </source>
</reference>
<dbReference type="Proteomes" id="UP000016933">
    <property type="component" value="Unassembled WGS sequence"/>
</dbReference>
<protein>
    <submittedName>
        <fullName evidence="1">Uncharacterized protein</fullName>
    </submittedName>
</protein>
<proteinExistence type="predicted"/>
<dbReference type="OrthoDB" id="10349552at2759"/>
<evidence type="ECO:0000313" key="2">
    <source>
        <dbReference type="Proteomes" id="UP000016933"/>
    </source>
</evidence>
<dbReference type="AlphaFoldDB" id="N1PII6"/>
<dbReference type="HOGENOM" id="CLU_2941687_0_0_1"/>
<keyword evidence="2" id="KW-1185">Reference proteome</keyword>